<feature type="coiled-coil region" evidence="10">
    <location>
        <begin position="325"/>
        <end position="359"/>
    </location>
</feature>
<dbReference type="InterPro" id="IPR001060">
    <property type="entry name" value="FCH_dom"/>
</dbReference>
<evidence type="ECO:0000256" key="10">
    <source>
        <dbReference type="SAM" id="Coils"/>
    </source>
</evidence>
<dbReference type="InterPro" id="IPR035460">
    <property type="entry name" value="FCHSD_SH3_1"/>
</dbReference>
<dbReference type="SUPFAM" id="SSF50044">
    <property type="entry name" value="SH3-domain"/>
    <property type="match status" value="2"/>
</dbReference>
<dbReference type="Gene3D" id="2.30.30.40">
    <property type="entry name" value="SH3 Domains"/>
    <property type="match status" value="2"/>
</dbReference>
<evidence type="ECO:0000256" key="11">
    <source>
        <dbReference type="SAM" id="MobiDB-lite"/>
    </source>
</evidence>
<evidence type="ECO:0000256" key="9">
    <source>
        <dbReference type="PROSITE-ProRule" id="PRU01077"/>
    </source>
</evidence>
<dbReference type="FunFam" id="2.30.30.40:FF:000033">
    <property type="entry name" value="FCH and double SH3 domains protein 2"/>
    <property type="match status" value="1"/>
</dbReference>
<dbReference type="Proteomes" id="UP000529965">
    <property type="component" value="Unassembled WGS sequence"/>
</dbReference>
<proteinExistence type="predicted"/>
<gene>
    <name evidence="14" type="primary">Fchsd1</name>
    <name evidence="14" type="ORF">ERIRUB_R09847</name>
</gene>
<dbReference type="GO" id="GO:0055037">
    <property type="term" value="C:recycling endosome"/>
    <property type="evidence" value="ECO:0007669"/>
    <property type="project" value="TreeGrafter"/>
</dbReference>
<dbReference type="CDD" id="cd11895">
    <property type="entry name" value="SH3_FCHSD1_2"/>
    <property type="match status" value="1"/>
</dbReference>
<dbReference type="Pfam" id="PF00611">
    <property type="entry name" value="FCH"/>
    <property type="match status" value="1"/>
</dbReference>
<keyword evidence="4" id="KW-0677">Repeat</keyword>
<dbReference type="PROSITE" id="PS50002">
    <property type="entry name" value="SH3"/>
    <property type="match status" value="2"/>
</dbReference>
<evidence type="ECO:0000256" key="7">
    <source>
        <dbReference type="ARBA" id="ARBA00023273"/>
    </source>
</evidence>
<keyword evidence="15" id="KW-1185">Reference proteome</keyword>
<feature type="compositionally biased region" description="Pro residues" evidence="11">
    <location>
        <begin position="676"/>
        <end position="685"/>
    </location>
</feature>
<evidence type="ECO:0000256" key="8">
    <source>
        <dbReference type="PROSITE-ProRule" id="PRU00192"/>
    </source>
</evidence>
<dbReference type="SUPFAM" id="SSF103657">
    <property type="entry name" value="BAR/IMD domain-like"/>
    <property type="match status" value="1"/>
</dbReference>
<keyword evidence="3" id="KW-0597">Phosphoprotein</keyword>
<organism evidence="14 15">
    <name type="scientific">Erithacus rubecula</name>
    <name type="common">European robin</name>
    <dbReference type="NCBI Taxonomy" id="37610"/>
    <lineage>
        <taxon>Eukaryota</taxon>
        <taxon>Metazoa</taxon>
        <taxon>Chordata</taxon>
        <taxon>Craniata</taxon>
        <taxon>Vertebrata</taxon>
        <taxon>Euteleostomi</taxon>
        <taxon>Archelosauria</taxon>
        <taxon>Archosauria</taxon>
        <taxon>Dinosauria</taxon>
        <taxon>Saurischia</taxon>
        <taxon>Theropoda</taxon>
        <taxon>Coelurosauria</taxon>
        <taxon>Aves</taxon>
        <taxon>Neognathae</taxon>
        <taxon>Neoaves</taxon>
        <taxon>Telluraves</taxon>
        <taxon>Australaves</taxon>
        <taxon>Passeriformes</taxon>
        <taxon>Turdidae</taxon>
        <taxon>Erithacus</taxon>
    </lineage>
</organism>
<dbReference type="EMBL" id="VZSK01000544">
    <property type="protein sequence ID" value="NWY66890.1"/>
    <property type="molecule type" value="Genomic_DNA"/>
</dbReference>
<feature type="non-terminal residue" evidence="14">
    <location>
        <position position="1"/>
    </location>
</feature>
<feature type="coiled-coil region" evidence="10">
    <location>
        <begin position="87"/>
        <end position="114"/>
    </location>
</feature>
<evidence type="ECO:0000256" key="6">
    <source>
        <dbReference type="ARBA" id="ARBA00023121"/>
    </source>
</evidence>
<dbReference type="InterPro" id="IPR036028">
    <property type="entry name" value="SH3-like_dom_sf"/>
</dbReference>
<accession>A0A7K7GBG5</accession>
<comment type="caution">
    <text evidence="14">The sequence shown here is derived from an EMBL/GenBank/DDBJ whole genome shotgun (WGS) entry which is preliminary data.</text>
</comment>
<keyword evidence="6" id="KW-0446">Lipid-binding</keyword>
<feature type="domain" description="SH3" evidence="12">
    <location>
        <begin position="408"/>
        <end position="469"/>
    </location>
</feature>
<sequence length="693" mass="75575">RSYSKQRATIDREYGQALQRLASQFVKRDWQRSRGEAGDSRSVAAVWKGVIEGTAQAGQLRVTASESHRALAAEAARSARLAKERALKKGIERLQKAQAELLETVKELDKAKKQFGHLQRSSEVAKDKAADVEARLRKSDRRIFHTKASLQKLSAKFSARLAEHSRQLAGVQNEYSFALVAASAHLEHYQRVELPAAMQALDGDLYERLQEHLSAASRTEVETCRATRDWFQGVVEASARVCWEQDLLLFLQDHPAFSLAPQQRFQLARLEEVCLLPPADDGASLEKEARRWATRVARDHKNRAHSEEVLQRLEARRQQGPEAEAVAVERQMEEARENIRKAEVSRVKAEARLALLRAAGLDVDAWLAGAMGGTGEETPTGLDPTEFDDYEDSDEADEDDEPGPAARTYPYTCRVIFGYQGCQADELSISQGEELEIIEDGDAEEWVKARNKAGQVGYVPEKYLLSLGCDSGAGLGPPGPSALQRQLSSIMAAELVLEPGGGCWASPPREGDGIQRALSPRPTLPTAWLVRALYDYEGQSPEELSFPEGAIIRVLPRAPGEVDDGFWTGDFDGRVGVFPSLVVEELTGAREATGQELPSPSPPPFSPPGLVPGASLVPSPAPEIVLAGECWGSWGGAGGAPKARLSCWLLPGCRQDGTSSGQSSPDLAATRLRPLRAPPPPPGRAPEPDPELH</sequence>
<dbReference type="PRINTS" id="PR00452">
    <property type="entry name" value="SH3DOMAIN"/>
</dbReference>
<evidence type="ECO:0000256" key="5">
    <source>
        <dbReference type="ARBA" id="ARBA00023054"/>
    </source>
</evidence>
<comment type="subcellular location">
    <subcellularLocation>
        <location evidence="1">Cell projection</location>
    </subcellularLocation>
</comment>
<dbReference type="AlphaFoldDB" id="A0A7K7GBG5"/>
<dbReference type="GO" id="GO:0007274">
    <property type="term" value="P:neuromuscular synaptic transmission"/>
    <property type="evidence" value="ECO:0007669"/>
    <property type="project" value="TreeGrafter"/>
</dbReference>
<feature type="domain" description="SH3" evidence="12">
    <location>
        <begin position="525"/>
        <end position="588"/>
    </location>
</feature>
<keyword evidence="2 8" id="KW-0728">SH3 domain</keyword>
<feature type="domain" description="F-BAR" evidence="13">
    <location>
        <begin position="1"/>
        <end position="246"/>
    </location>
</feature>
<dbReference type="Gene3D" id="1.20.1270.60">
    <property type="entry name" value="Arfaptin homology (AH) domain/BAR domain"/>
    <property type="match status" value="1"/>
</dbReference>
<dbReference type="Pfam" id="PF00018">
    <property type="entry name" value="SH3_1"/>
    <property type="match status" value="1"/>
</dbReference>
<dbReference type="GO" id="GO:0042995">
    <property type="term" value="C:cell projection"/>
    <property type="evidence" value="ECO:0007669"/>
    <property type="project" value="UniProtKB-SubCell"/>
</dbReference>
<evidence type="ECO:0000256" key="3">
    <source>
        <dbReference type="ARBA" id="ARBA00022553"/>
    </source>
</evidence>
<dbReference type="InterPro" id="IPR027267">
    <property type="entry name" value="AH/BAR_dom_sf"/>
</dbReference>
<feature type="region of interest" description="Disordered" evidence="11">
    <location>
        <begin position="372"/>
        <end position="407"/>
    </location>
</feature>
<dbReference type="GO" id="GO:0030833">
    <property type="term" value="P:regulation of actin filament polymerization"/>
    <property type="evidence" value="ECO:0007669"/>
    <property type="project" value="TreeGrafter"/>
</dbReference>
<dbReference type="PROSITE" id="PS51741">
    <property type="entry name" value="F_BAR"/>
    <property type="match status" value="1"/>
</dbReference>
<reference evidence="14 15" key="1">
    <citation type="submission" date="2019-09" db="EMBL/GenBank/DDBJ databases">
        <title>Bird 10,000 Genomes (B10K) Project - Family phase.</title>
        <authorList>
            <person name="Zhang G."/>
        </authorList>
    </citation>
    <scope>NUCLEOTIDE SEQUENCE [LARGE SCALE GENOMIC DNA]</scope>
    <source>
        <strain evidence="14">OUT-0015</strain>
        <tissue evidence="14">Blood</tissue>
    </source>
</reference>
<dbReference type="PANTHER" id="PTHR15735:SF4">
    <property type="entry name" value="F-BAR AND DOUBLE SH3 DOMAINS PROTEIN 1"/>
    <property type="match status" value="1"/>
</dbReference>
<evidence type="ECO:0000256" key="2">
    <source>
        <dbReference type="ARBA" id="ARBA00022443"/>
    </source>
</evidence>
<protein>
    <submittedName>
        <fullName evidence="14">FCSD1 protein</fullName>
    </submittedName>
</protein>
<name>A0A7K7GBG5_ERIRU</name>
<dbReference type="SMART" id="SM00326">
    <property type="entry name" value="SH3"/>
    <property type="match status" value="2"/>
</dbReference>
<feature type="non-terminal residue" evidence="14">
    <location>
        <position position="693"/>
    </location>
</feature>
<evidence type="ECO:0000256" key="1">
    <source>
        <dbReference type="ARBA" id="ARBA00004316"/>
    </source>
</evidence>
<evidence type="ECO:0000313" key="14">
    <source>
        <dbReference type="EMBL" id="NWY66890.1"/>
    </source>
</evidence>
<evidence type="ECO:0000259" key="12">
    <source>
        <dbReference type="PROSITE" id="PS50002"/>
    </source>
</evidence>
<dbReference type="CDD" id="cd11761">
    <property type="entry name" value="SH3_FCHSD_1"/>
    <property type="match status" value="1"/>
</dbReference>
<evidence type="ECO:0000256" key="4">
    <source>
        <dbReference type="ARBA" id="ARBA00022737"/>
    </source>
</evidence>
<evidence type="ECO:0000313" key="15">
    <source>
        <dbReference type="Proteomes" id="UP000529965"/>
    </source>
</evidence>
<dbReference type="InterPro" id="IPR031160">
    <property type="entry name" value="F_BAR_dom"/>
</dbReference>
<keyword evidence="7" id="KW-0966">Cell projection</keyword>
<dbReference type="Pfam" id="PF14604">
    <property type="entry name" value="SH3_9"/>
    <property type="match status" value="1"/>
</dbReference>
<dbReference type="FunFam" id="2.30.30.40:FF:000060">
    <property type="entry name" value="FCH and double SH3 domains protein 2"/>
    <property type="match status" value="1"/>
</dbReference>
<dbReference type="GO" id="GO:0008289">
    <property type="term" value="F:lipid binding"/>
    <property type="evidence" value="ECO:0007669"/>
    <property type="project" value="UniProtKB-KW"/>
</dbReference>
<dbReference type="GO" id="GO:1902905">
    <property type="term" value="P:positive regulation of supramolecular fiber organization"/>
    <property type="evidence" value="ECO:0007669"/>
    <property type="project" value="UniProtKB-ARBA"/>
</dbReference>
<keyword evidence="5 9" id="KW-0175">Coiled coil</keyword>
<feature type="region of interest" description="Disordered" evidence="11">
    <location>
        <begin position="654"/>
        <end position="693"/>
    </location>
</feature>
<dbReference type="GO" id="GO:0051495">
    <property type="term" value="P:positive regulation of cytoskeleton organization"/>
    <property type="evidence" value="ECO:0007669"/>
    <property type="project" value="UniProtKB-ARBA"/>
</dbReference>
<dbReference type="InterPro" id="IPR001452">
    <property type="entry name" value="SH3_domain"/>
</dbReference>
<feature type="compositionally biased region" description="Acidic residues" evidence="11">
    <location>
        <begin position="385"/>
        <end position="402"/>
    </location>
</feature>
<dbReference type="GO" id="GO:0031594">
    <property type="term" value="C:neuromuscular junction"/>
    <property type="evidence" value="ECO:0007669"/>
    <property type="project" value="TreeGrafter"/>
</dbReference>
<evidence type="ECO:0000259" key="13">
    <source>
        <dbReference type="PROSITE" id="PS51741"/>
    </source>
</evidence>
<dbReference type="PANTHER" id="PTHR15735">
    <property type="entry name" value="FCH AND DOUBLE SH3 DOMAINS PROTEIN"/>
    <property type="match status" value="1"/>
</dbReference>